<evidence type="ECO:0000313" key="8">
    <source>
        <dbReference type="Proteomes" id="UP000326565"/>
    </source>
</evidence>
<sequence length="593" mass="64690">MSWLPLLRISPSSCRCRPWEACWPSEAEWVSFNESIGGNLVNLRPVGYVCHDPTFDPVACNTLRSLELDSGWRASQPGALQHWLWESGQTENQTCPAGSPREMPCGQGRISLYSATVTSATHVQRAVAFAKKHNIRLVIKNTGHDGSGRSASPDSLQIHTHLLNRIEYHSNFLANGSAGGSGPAVTIGAGVMHGDLYARGARDGFIVVGGECPTVGAAGGFLTGGGVSSFLSNLRGLAVDNVLEFQVVTSEGELTTANHYRNQALFWALRGGGGGTFGVITQVSLRVYPDDPAVVSTASITGRRTNELFWKEGVVGLLATLRALNRENIPGQLILKPSSARAMEAMLTLYFLNTTVPSDGKGRVLQHLTPLNGSGLHYSLSSMFQAKVSSELRMTPDRNPDDYGILQGSVLVSNELFNSPNGLFQLADTFAKVPMRAGDILFTSNLGGRVASVKDIADTAMHPAWRSSAQLVNFVRTVEPTIDGKKSALNELRNTQMPILYSLDPSHRVSYLNLGDPNERDFQRVYWGKNYDRLYRVKQDVDKDGLFITRLGVGSEDWDEDGMCRKARSLFSHIQQVLLSSTKKLTMYISLAQ</sequence>
<evidence type="ECO:0000313" key="7">
    <source>
        <dbReference type="EMBL" id="KAB8073421.1"/>
    </source>
</evidence>
<dbReference type="InterPro" id="IPR050416">
    <property type="entry name" value="FAD-linked_Oxidoreductase"/>
</dbReference>
<evidence type="ECO:0000256" key="4">
    <source>
        <dbReference type="ARBA" id="ARBA00022827"/>
    </source>
</evidence>
<dbReference type="InterPro" id="IPR016166">
    <property type="entry name" value="FAD-bd_PCMH"/>
</dbReference>
<comment type="cofactor">
    <cofactor evidence="1">
        <name>FAD</name>
        <dbReference type="ChEBI" id="CHEBI:57692"/>
    </cofactor>
</comment>
<dbReference type="AlphaFoldDB" id="A0A5N5WY44"/>
<dbReference type="InterPro" id="IPR006094">
    <property type="entry name" value="Oxid_FAD_bind_N"/>
</dbReference>
<dbReference type="Pfam" id="PF08031">
    <property type="entry name" value="BBE"/>
    <property type="match status" value="1"/>
</dbReference>
<dbReference type="InterPro" id="IPR016169">
    <property type="entry name" value="FAD-bd_PCMH_sub2"/>
</dbReference>
<dbReference type="Gene3D" id="3.40.462.20">
    <property type="match status" value="1"/>
</dbReference>
<evidence type="ECO:0000256" key="3">
    <source>
        <dbReference type="ARBA" id="ARBA00022630"/>
    </source>
</evidence>
<keyword evidence="3" id="KW-0285">Flavoprotein</keyword>
<organism evidence="7 8">
    <name type="scientific">Aspergillus leporis</name>
    <dbReference type="NCBI Taxonomy" id="41062"/>
    <lineage>
        <taxon>Eukaryota</taxon>
        <taxon>Fungi</taxon>
        <taxon>Dikarya</taxon>
        <taxon>Ascomycota</taxon>
        <taxon>Pezizomycotina</taxon>
        <taxon>Eurotiomycetes</taxon>
        <taxon>Eurotiomycetidae</taxon>
        <taxon>Eurotiales</taxon>
        <taxon>Aspergillaceae</taxon>
        <taxon>Aspergillus</taxon>
        <taxon>Aspergillus subgen. Circumdati</taxon>
    </lineage>
</organism>
<dbReference type="OrthoDB" id="9983560at2759"/>
<keyword evidence="4" id="KW-0274">FAD</keyword>
<dbReference type="PANTHER" id="PTHR42973">
    <property type="entry name" value="BINDING OXIDOREDUCTASE, PUTATIVE (AFU_ORTHOLOGUE AFUA_1G17690)-RELATED"/>
    <property type="match status" value="1"/>
</dbReference>
<dbReference type="InterPro" id="IPR036318">
    <property type="entry name" value="FAD-bd_PCMH-like_sf"/>
</dbReference>
<dbReference type="GO" id="GO:0071949">
    <property type="term" value="F:FAD binding"/>
    <property type="evidence" value="ECO:0007669"/>
    <property type="project" value="InterPro"/>
</dbReference>
<evidence type="ECO:0000259" key="6">
    <source>
        <dbReference type="PROSITE" id="PS51387"/>
    </source>
</evidence>
<evidence type="ECO:0000256" key="2">
    <source>
        <dbReference type="ARBA" id="ARBA00005466"/>
    </source>
</evidence>
<dbReference type="Pfam" id="PF01565">
    <property type="entry name" value="FAD_binding_4"/>
    <property type="match status" value="1"/>
</dbReference>
<dbReference type="EMBL" id="ML732227">
    <property type="protein sequence ID" value="KAB8073421.1"/>
    <property type="molecule type" value="Genomic_DNA"/>
</dbReference>
<dbReference type="InterPro" id="IPR012951">
    <property type="entry name" value="BBE"/>
</dbReference>
<protein>
    <submittedName>
        <fullName evidence="7">Chanoclavine-I synthase oxidoreductase protein</fullName>
    </submittedName>
</protein>
<dbReference type="Proteomes" id="UP000326565">
    <property type="component" value="Unassembled WGS sequence"/>
</dbReference>
<gene>
    <name evidence="7" type="ORF">BDV29DRAFT_191764</name>
</gene>
<feature type="domain" description="FAD-binding PCMH-type" evidence="6">
    <location>
        <begin position="105"/>
        <end position="290"/>
    </location>
</feature>
<comment type="similarity">
    <text evidence="2">Belongs to the oxygen-dependent FAD-linked oxidoreductase family.</text>
</comment>
<accession>A0A5N5WY44</accession>
<dbReference type="Gene3D" id="3.30.465.10">
    <property type="match status" value="1"/>
</dbReference>
<dbReference type="GO" id="GO:0016491">
    <property type="term" value="F:oxidoreductase activity"/>
    <property type="evidence" value="ECO:0007669"/>
    <property type="project" value="UniProtKB-KW"/>
</dbReference>
<dbReference type="PROSITE" id="PS51387">
    <property type="entry name" value="FAD_PCMH"/>
    <property type="match status" value="1"/>
</dbReference>
<name>A0A5N5WY44_9EURO</name>
<keyword evidence="8" id="KW-1185">Reference proteome</keyword>
<evidence type="ECO:0000256" key="1">
    <source>
        <dbReference type="ARBA" id="ARBA00001974"/>
    </source>
</evidence>
<proteinExistence type="inferred from homology"/>
<evidence type="ECO:0000256" key="5">
    <source>
        <dbReference type="ARBA" id="ARBA00023002"/>
    </source>
</evidence>
<keyword evidence="5" id="KW-0560">Oxidoreductase</keyword>
<dbReference type="PANTHER" id="PTHR42973:SF39">
    <property type="entry name" value="FAD-BINDING PCMH-TYPE DOMAIN-CONTAINING PROTEIN"/>
    <property type="match status" value="1"/>
</dbReference>
<dbReference type="SUPFAM" id="SSF56176">
    <property type="entry name" value="FAD-binding/transporter-associated domain-like"/>
    <property type="match status" value="1"/>
</dbReference>
<reference evidence="7 8" key="1">
    <citation type="submission" date="2019-04" db="EMBL/GenBank/DDBJ databases">
        <title>Friends and foes A comparative genomics study of 23 Aspergillus species from section Flavi.</title>
        <authorList>
            <consortium name="DOE Joint Genome Institute"/>
            <person name="Kjaerbolling I."/>
            <person name="Vesth T."/>
            <person name="Frisvad J.C."/>
            <person name="Nybo J.L."/>
            <person name="Theobald S."/>
            <person name="Kildgaard S."/>
            <person name="Isbrandt T."/>
            <person name="Kuo A."/>
            <person name="Sato A."/>
            <person name="Lyhne E.K."/>
            <person name="Kogle M.E."/>
            <person name="Wiebenga A."/>
            <person name="Kun R.S."/>
            <person name="Lubbers R.J."/>
            <person name="Makela M.R."/>
            <person name="Barry K."/>
            <person name="Chovatia M."/>
            <person name="Clum A."/>
            <person name="Daum C."/>
            <person name="Haridas S."/>
            <person name="He G."/>
            <person name="LaButti K."/>
            <person name="Lipzen A."/>
            <person name="Mondo S."/>
            <person name="Riley R."/>
            <person name="Salamov A."/>
            <person name="Simmons B.A."/>
            <person name="Magnuson J.K."/>
            <person name="Henrissat B."/>
            <person name="Mortensen U.H."/>
            <person name="Larsen T.O."/>
            <person name="Devries R.P."/>
            <person name="Grigoriev I.V."/>
            <person name="Machida M."/>
            <person name="Baker S.E."/>
            <person name="Andersen M.R."/>
        </authorList>
    </citation>
    <scope>NUCLEOTIDE SEQUENCE [LARGE SCALE GENOMIC DNA]</scope>
    <source>
        <strain evidence="7 8">CBS 151.66</strain>
    </source>
</reference>